<evidence type="ECO:0000313" key="2">
    <source>
        <dbReference type="Proteomes" id="UP001149163"/>
    </source>
</evidence>
<dbReference type="EMBL" id="JAPQKN010000007">
    <property type="protein sequence ID" value="KAJ5153267.1"/>
    <property type="molecule type" value="Genomic_DNA"/>
</dbReference>
<reference evidence="1" key="1">
    <citation type="submission" date="2022-11" db="EMBL/GenBank/DDBJ databases">
        <authorList>
            <person name="Petersen C."/>
        </authorList>
    </citation>
    <scope>NUCLEOTIDE SEQUENCE</scope>
    <source>
        <strain evidence="1">IBT 26290</strain>
    </source>
</reference>
<keyword evidence="2" id="KW-1185">Reference proteome</keyword>
<reference evidence="1" key="2">
    <citation type="journal article" date="2023" name="IMA Fungus">
        <title>Comparative genomic study of the Penicillium genus elucidates a diverse pangenome and 15 lateral gene transfer events.</title>
        <authorList>
            <person name="Petersen C."/>
            <person name="Sorensen T."/>
            <person name="Nielsen M.R."/>
            <person name="Sondergaard T.E."/>
            <person name="Sorensen J.L."/>
            <person name="Fitzpatrick D.A."/>
            <person name="Frisvad J.C."/>
            <person name="Nielsen K.L."/>
        </authorList>
    </citation>
    <scope>NUCLEOTIDE SEQUENCE</scope>
    <source>
        <strain evidence="1">IBT 26290</strain>
    </source>
</reference>
<name>A0A9W9HQJ6_9EURO</name>
<accession>A0A9W9HQJ6</accession>
<dbReference type="AlphaFoldDB" id="A0A9W9HQJ6"/>
<dbReference type="GeneID" id="81431045"/>
<evidence type="ECO:0000313" key="1">
    <source>
        <dbReference type="EMBL" id="KAJ5153267.1"/>
    </source>
</evidence>
<proteinExistence type="predicted"/>
<sequence length="120" mass="12881">MATANKINLESTEAKMKELIEAFEAHPQLQAPTPHPTVFFMFDFVKNSYNTLQQVDAAKYASGDSQTCKVVNDVIGRNQFTGLLVTDMSGKLAAMTGGDPSNPVDFGANIKAKARGLNAA</sequence>
<dbReference type="RefSeq" id="XP_056539575.1">
    <property type="nucleotide sequence ID" value="XM_056691869.1"/>
</dbReference>
<comment type="caution">
    <text evidence="1">The sequence shown here is derived from an EMBL/GenBank/DDBJ whole genome shotgun (WGS) entry which is preliminary data.</text>
</comment>
<organism evidence="1 2">
    <name type="scientific">Penicillium canariense</name>
    <dbReference type="NCBI Taxonomy" id="189055"/>
    <lineage>
        <taxon>Eukaryota</taxon>
        <taxon>Fungi</taxon>
        <taxon>Dikarya</taxon>
        <taxon>Ascomycota</taxon>
        <taxon>Pezizomycotina</taxon>
        <taxon>Eurotiomycetes</taxon>
        <taxon>Eurotiomycetidae</taxon>
        <taxon>Eurotiales</taxon>
        <taxon>Aspergillaceae</taxon>
        <taxon>Penicillium</taxon>
    </lineage>
</organism>
<dbReference type="Proteomes" id="UP001149163">
    <property type="component" value="Unassembled WGS sequence"/>
</dbReference>
<gene>
    <name evidence="1" type="ORF">N7482_009745</name>
</gene>
<dbReference type="OrthoDB" id="5282002at2759"/>
<protein>
    <submittedName>
        <fullName evidence="1">Uncharacterized protein</fullName>
    </submittedName>
</protein>